<dbReference type="InterPro" id="IPR036188">
    <property type="entry name" value="FAD/NAD-bd_sf"/>
</dbReference>
<keyword evidence="7" id="KW-0503">Monooxygenase</keyword>
<evidence type="ECO:0000256" key="6">
    <source>
        <dbReference type="ARBA" id="ARBA00023002"/>
    </source>
</evidence>
<keyword evidence="10" id="KW-1185">Reference proteome</keyword>
<dbReference type="AlphaFoldDB" id="A0A917Q1A2"/>
<comment type="pathway">
    <text evidence="2">Cofactor biosynthesis; ubiquinone biosynthesis.</text>
</comment>
<comment type="caution">
    <text evidence="9">The sequence shown here is derived from an EMBL/GenBank/DDBJ whole genome shotgun (WGS) entry which is preliminary data.</text>
</comment>
<dbReference type="EMBL" id="BMPO01000008">
    <property type="protein sequence ID" value="GGK05060.1"/>
    <property type="molecule type" value="Genomic_DNA"/>
</dbReference>
<proteinExistence type="inferred from homology"/>
<dbReference type="GO" id="GO:0006744">
    <property type="term" value="P:ubiquinone biosynthetic process"/>
    <property type="evidence" value="ECO:0007669"/>
    <property type="project" value="InterPro"/>
</dbReference>
<dbReference type="Gene3D" id="3.50.50.60">
    <property type="entry name" value="FAD/NAD(P)-binding domain"/>
    <property type="match status" value="2"/>
</dbReference>
<dbReference type="GO" id="GO:0016705">
    <property type="term" value="F:oxidoreductase activity, acting on paired donors, with incorporation or reduction of molecular oxygen"/>
    <property type="evidence" value="ECO:0007669"/>
    <property type="project" value="InterPro"/>
</dbReference>
<dbReference type="PANTHER" id="PTHR43876">
    <property type="entry name" value="UBIQUINONE BIOSYNTHESIS MONOOXYGENASE COQ6, MITOCHONDRIAL"/>
    <property type="match status" value="1"/>
</dbReference>
<keyword evidence="6" id="KW-0560">Oxidoreductase</keyword>
<dbReference type="GO" id="GO:0004497">
    <property type="term" value="F:monooxygenase activity"/>
    <property type="evidence" value="ECO:0007669"/>
    <property type="project" value="UniProtKB-KW"/>
</dbReference>
<comment type="similarity">
    <text evidence="3">Belongs to the UbiH/COQ6 family.</text>
</comment>
<reference evidence="9" key="1">
    <citation type="journal article" date="2014" name="Int. J. Syst. Evol. Microbiol.">
        <title>Complete genome sequence of Corynebacterium casei LMG S-19264T (=DSM 44701T), isolated from a smear-ripened cheese.</title>
        <authorList>
            <consortium name="US DOE Joint Genome Institute (JGI-PGF)"/>
            <person name="Walter F."/>
            <person name="Albersmeier A."/>
            <person name="Kalinowski J."/>
            <person name="Ruckert C."/>
        </authorList>
    </citation>
    <scope>NUCLEOTIDE SEQUENCE</scope>
    <source>
        <strain evidence="9">JCM 30078</strain>
    </source>
</reference>
<evidence type="ECO:0000256" key="1">
    <source>
        <dbReference type="ARBA" id="ARBA00001974"/>
    </source>
</evidence>
<dbReference type="InterPro" id="IPR002938">
    <property type="entry name" value="FAD-bd"/>
</dbReference>
<evidence type="ECO:0000313" key="10">
    <source>
        <dbReference type="Proteomes" id="UP000635983"/>
    </source>
</evidence>
<organism evidence="9 10">
    <name type="scientific">Pseudomonas matsuisoli</name>
    <dbReference type="NCBI Taxonomy" id="1515666"/>
    <lineage>
        <taxon>Bacteria</taxon>
        <taxon>Pseudomonadati</taxon>
        <taxon>Pseudomonadota</taxon>
        <taxon>Gammaproteobacteria</taxon>
        <taxon>Pseudomonadales</taxon>
        <taxon>Pseudomonadaceae</taxon>
        <taxon>Pseudomonas</taxon>
    </lineage>
</organism>
<dbReference type="InterPro" id="IPR051205">
    <property type="entry name" value="UbiH/COQ6_monooxygenase"/>
</dbReference>
<protein>
    <recommendedName>
        <fullName evidence="8">FAD-binding domain-containing protein</fullName>
    </recommendedName>
</protein>
<accession>A0A917Q1A2</accession>
<keyword evidence="5" id="KW-0274">FAD</keyword>
<evidence type="ECO:0000259" key="8">
    <source>
        <dbReference type="Pfam" id="PF01494"/>
    </source>
</evidence>
<dbReference type="NCBIfam" id="NF006593">
    <property type="entry name" value="PRK09126.1"/>
    <property type="match status" value="1"/>
</dbReference>
<dbReference type="Pfam" id="PF01494">
    <property type="entry name" value="FAD_binding_3"/>
    <property type="match status" value="1"/>
</dbReference>
<dbReference type="PRINTS" id="PR00420">
    <property type="entry name" value="RNGMNOXGNASE"/>
</dbReference>
<evidence type="ECO:0000256" key="4">
    <source>
        <dbReference type="ARBA" id="ARBA00022630"/>
    </source>
</evidence>
<feature type="domain" description="FAD-binding" evidence="8">
    <location>
        <begin position="4"/>
        <end position="344"/>
    </location>
</feature>
<dbReference type="PANTHER" id="PTHR43876:SF25">
    <property type="entry name" value="MONOOXYGENASE NMA2164"/>
    <property type="match status" value="1"/>
</dbReference>
<reference evidence="9" key="2">
    <citation type="submission" date="2020-09" db="EMBL/GenBank/DDBJ databases">
        <authorList>
            <person name="Sun Q."/>
            <person name="Ohkuma M."/>
        </authorList>
    </citation>
    <scope>NUCLEOTIDE SEQUENCE</scope>
    <source>
        <strain evidence="9">JCM 30078</strain>
    </source>
</reference>
<dbReference type="GO" id="GO:0071949">
    <property type="term" value="F:FAD binding"/>
    <property type="evidence" value="ECO:0007669"/>
    <property type="project" value="InterPro"/>
</dbReference>
<evidence type="ECO:0000256" key="7">
    <source>
        <dbReference type="ARBA" id="ARBA00023033"/>
    </source>
</evidence>
<keyword evidence="4" id="KW-0285">Flavoprotein</keyword>
<comment type="cofactor">
    <cofactor evidence="1">
        <name>FAD</name>
        <dbReference type="ChEBI" id="CHEBI:57692"/>
    </cofactor>
</comment>
<dbReference type="InterPro" id="IPR010971">
    <property type="entry name" value="UbiH/COQ6"/>
</dbReference>
<evidence type="ECO:0000256" key="2">
    <source>
        <dbReference type="ARBA" id="ARBA00004749"/>
    </source>
</evidence>
<name>A0A917Q1A2_9PSED</name>
<dbReference type="SUPFAM" id="SSF51905">
    <property type="entry name" value="FAD/NAD(P)-binding domain"/>
    <property type="match status" value="1"/>
</dbReference>
<evidence type="ECO:0000256" key="3">
    <source>
        <dbReference type="ARBA" id="ARBA00005349"/>
    </source>
</evidence>
<gene>
    <name evidence="9" type="primary">visC</name>
    <name evidence="9" type="ORF">GCM10009304_34010</name>
</gene>
<dbReference type="RefSeq" id="WP_188984799.1">
    <property type="nucleotide sequence ID" value="NZ_BMPO01000008.1"/>
</dbReference>
<dbReference type="Proteomes" id="UP000635983">
    <property type="component" value="Unassembled WGS sequence"/>
</dbReference>
<evidence type="ECO:0000313" key="9">
    <source>
        <dbReference type="EMBL" id="GGK05060.1"/>
    </source>
</evidence>
<evidence type="ECO:0000256" key="5">
    <source>
        <dbReference type="ARBA" id="ARBA00022827"/>
    </source>
</evidence>
<sequence length="391" mass="42496">MNHADVVIVGAGPIGLCFARALATSGLTIALVDRQPSEHLATPVFDGREIALTHASRALLEALGIWPLIPGRDIHPLREAKVLNGPSAFSLDFAARPRQATELGWLVPNQQIRRAAWTAADGQERLRLIDGVSVNAIETRVDDMQVTLSDGRLITTQLVVAADNRFSAIRRLLGIGASVRDFGRSMLVCRMRHERDHAHTAVEWFGYGKTLALLPLDEKRSSAVVTLPPHRIEALMAMAKADFDASISALFEHRFGAMQADGERHAYPLVSVYANRFVGPRSALIGDAAVGMHPVTAHGFNLGLQSVERLSSALRGAAQGGGDIGEATLLAAYERDHRLVSRPLYEATNAIVSLYTDDRLPLRLLRNAALRVAQHLPPFKGAVTAHLTRTR</sequence>
<dbReference type="NCBIfam" id="TIGR01988">
    <property type="entry name" value="Ubi-OHases"/>
    <property type="match status" value="1"/>
</dbReference>